<dbReference type="Proteomes" id="UP000663879">
    <property type="component" value="Unassembled WGS sequence"/>
</dbReference>
<proteinExistence type="inferred from homology"/>
<dbReference type="FunFam" id="1.20.140.10:FF:000010">
    <property type="entry name" value="Acyl-coenzyme A oxidase"/>
    <property type="match status" value="1"/>
</dbReference>
<dbReference type="GO" id="GO:0033540">
    <property type="term" value="P:fatty acid beta-oxidation using acyl-CoA oxidase"/>
    <property type="evidence" value="ECO:0007669"/>
    <property type="project" value="TreeGrafter"/>
</dbReference>
<reference evidence="14" key="1">
    <citation type="submission" date="2021-02" db="EMBL/GenBank/DDBJ databases">
        <authorList>
            <person name="Nowell W R."/>
        </authorList>
    </citation>
    <scope>NUCLEOTIDE SEQUENCE</scope>
    <source>
        <strain evidence="14">Ploen Becks lab</strain>
    </source>
</reference>
<dbReference type="EMBL" id="CAJNOC010005767">
    <property type="protein sequence ID" value="CAF1061416.1"/>
    <property type="molecule type" value="Genomic_DNA"/>
</dbReference>
<evidence type="ECO:0000256" key="10">
    <source>
        <dbReference type="ARBA" id="ARBA00023098"/>
    </source>
</evidence>
<evidence type="ECO:0000256" key="3">
    <source>
        <dbReference type="ARBA" id="ARBA00005189"/>
    </source>
</evidence>
<dbReference type="GO" id="GO:0055088">
    <property type="term" value="P:lipid homeostasis"/>
    <property type="evidence" value="ECO:0007669"/>
    <property type="project" value="TreeGrafter"/>
</dbReference>
<keyword evidence="7" id="KW-0274">FAD</keyword>
<feature type="domain" description="Acyl-CoA oxidase C-alpha1" evidence="13">
    <location>
        <begin position="298"/>
        <end position="457"/>
    </location>
</feature>
<dbReference type="EC" id="1.3.3.6" evidence="5"/>
<keyword evidence="6" id="KW-0285">Flavoprotein</keyword>
<dbReference type="PANTHER" id="PTHR10909:SF390">
    <property type="entry name" value="PEROXISOMAL ACYL-COENZYME A OXIDASE 3"/>
    <property type="match status" value="1"/>
</dbReference>
<dbReference type="InterPro" id="IPR009100">
    <property type="entry name" value="AcylCoA_DH/oxidase_NM_dom_sf"/>
</dbReference>
<dbReference type="SUPFAM" id="SSF56645">
    <property type="entry name" value="Acyl-CoA dehydrogenase NM domain-like"/>
    <property type="match status" value="1"/>
</dbReference>
<gene>
    <name evidence="14" type="ORF">OXX778_LOCUS19300</name>
</gene>
<evidence type="ECO:0000256" key="7">
    <source>
        <dbReference type="ARBA" id="ARBA00022827"/>
    </source>
</evidence>
<evidence type="ECO:0000256" key="1">
    <source>
        <dbReference type="ARBA" id="ARBA00001974"/>
    </source>
</evidence>
<comment type="caution">
    <text evidence="14">The sequence shown here is derived from an EMBL/GenBank/DDBJ whole genome shotgun (WGS) entry which is preliminary data.</text>
</comment>
<accession>A0A814L5X7</accession>
<comment type="pathway">
    <text evidence="3">Lipid metabolism.</text>
</comment>
<dbReference type="PANTHER" id="PTHR10909">
    <property type="entry name" value="ELECTRON TRANSPORT OXIDOREDUCTASE"/>
    <property type="match status" value="1"/>
</dbReference>
<dbReference type="FunFam" id="2.40.110.10:FF:000005">
    <property type="entry name" value="Acyl-coenzyme A oxidase"/>
    <property type="match status" value="1"/>
</dbReference>
<feature type="domain" description="Acyl-CoA oxidase/dehydrogenase middle" evidence="12">
    <location>
        <begin position="151"/>
        <end position="262"/>
    </location>
</feature>
<evidence type="ECO:0000256" key="2">
    <source>
        <dbReference type="ARBA" id="ARBA00004275"/>
    </source>
</evidence>
<comment type="subcellular location">
    <subcellularLocation>
        <location evidence="2">Peroxisome</location>
    </subcellularLocation>
</comment>
<feature type="non-terminal residue" evidence="14">
    <location>
        <position position="1"/>
    </location>
</feature>
<dbReference type="Pfam" id="PF22924">
    <property type="entry name" value="ACOX_C_alpha1"/>
    <property type="match status" value="1"/>
</dbReference>
<dbReference type="SUPFAM" id="SSF47203">
    <property type="entry name" value="Acyl-CoA dehydrogenase C-terminal domain-like"/>
    <property type="match status" value="1"/>
</dbReference>
<protein>
    <recommendedName>
        <fullName evidence="5">acyl-CoA oxidase</fullName>
        <ecNumber evidence="5">1.3.3.6</ecNumber>
    </recommendedName>
</protein>
<organism evidence="14 15">
    <name type="scientific">Brachionus calyciflorus</name>
    <dbReference type="NCBI Taxonomy" id="104777"/>
    <lineage>
        <taxon>Eukaryota</taxon>
        <taxon>Metazoa</taxon>
        <taxon>Spiralia</taxon>
        <taxon>Gnathifera</taxon>
        <taxon>Rotifera</taxon>
        <taxon>Eurotatoria</taxon>
        <taxon>Monogononta</taxon>
        <taxon>Pseudotrocha</taxon>
        <taxon>Ploima</taxon>
        <taxon>Brachionidae</taxon>
        <taxon>Brachionus</taxon>
    </lineage>
</organism>
<dbReference type="InterPro" id="IPR012258">
    <property type="entry name" value="Acyl-CoA_oxidase"/>
</dbReference>
<dbReference type="InterPro" id="IPR046373">
    <property type="entry name" value="Acyl-CoA_Oxase/DH_mid-dom_sf"/>
</dbReference>
<evidence type="ECO:0000313" key="14">
    <source>
        <dbReference type="EMBL" id="CAF1061416.1"/>
    </source>
</evidence>
<name>A0A814L5X7_9BILA</name>
<evidence type="ECO:0000256" key="8">
    <source>
        <dbReference type="ARBA" id="ARBA00022832"/>
    </source>
</evidence>
<evidence type="ECO:0000256" key="9">
    <source>
        <dbReference type="ARBA" id="ARBA00023002"/>
    </source>
</evidence>
<evidence type="ECO:0000256" key="5">
    <source>
        <dbReference type="ARBA" id="ARBA00012870"/>
    </source>
</evidence>
<keyword evidence="9" id="KW-0560">Oxidoreductase</keyword>
<dbReference type="GO" id="GO:0071949">
    <property type="term" value="F:FAD binding"/>
    <property type="evidence" value="ECO:0007669"/>
    <property type="project" value="InterPro"/>
</dbReference>
<keyword evidence="15" id="KW-1185">Reference proteome</keyword>
<comment type="similarity">
    <text evidence="4">Belongs to the acyl-CoA oxidase family.</text>
</comment>
<dbReference type="GO" id="GO:0005777">
    <property type="term" value="C:peroxisome"/>
    <property type="evidence" value="ECO:0007669"/>
    <property type="project" value="UniProtKB-SubCell"/>
</dbReference>
<comment type="cofactor">
    <cofactor evidence="1">
        <name>FAD</name>
        <dbReference type="ChEBI" id="CHEBI:57692"/>
    </cofactor>
</comment>
<evidence type="ECO:0000313" key="15">
    <source>
        <dbReference type="Proteomes" id="UP000663879"/>
    </source>
</evidence>
<keyword evidence="8" id="KW-0276">Fatty acid metabolism</keyword>
<evidence type="ECO:0000256" key="4">
    <source>
        <dbReference type="ARBA" id="ARBA00006288"/>
    </source>
</evidence>
<dbReference type="InterPro" id="IPR055060">
    <property type="entry name" value="ACOX_C_alpha1"/>
</dbReference>
<dbReference type="GO" id="GO:0005504">
    <property type="term" value="F:fatty acid binding"/>
    <property type="evidence" value="ECO:0007669"/>
    <property type="project" value="TreeGrafter"/>
</dbReference>
<dbReference type="GO" id="GO:0016402">
    <property type="term" value="F:pristanoyl-CoA oxidase activity"/>
    <property type="evidence" value="ECO:0007669"/>
    <property type="project" value="TreeGrafter"/>
</dbReference>
<dbReference type="InterPro" id="IPR006091">
    <property type="entry name" value="Acyl-CoA_Oxase/DH_mid-dom"/>
</dbReference>
<evidence type="ECO:0000256" key="11">
    <source>
        <dbReference type="ARBA" id="ARBA00023140"/>
    </source>
</evidence>
<keyword evidence="11" id="KW-0576">Peroxisome</keyword>
<keyword evidence="10" id="KW-0443">Lipid metabolism</keyword>
<sequence>MIDLNELIEDVPKGGPLAFYRQKVSFDWKKMKLFFEDPELIEFRNKIWNTLRKDSDFAVALDDDLPIDKLKELTYKRVQKLQDYNFLPEDEMLSNPIKELIYNEALIMIDNDCNVKYSLNNQMFKELIKNMGTERHRKFVELCDRKEIFGCFALTEMSHGSNTKQMKTTARYDPKTKEFIINTPSIEDSKVWVGNLGKTATHSAVYAQLYTPDNQCHGLHIFIVPIRDPYTMTLKSGVICGDMGPKAGLNGVDNGFATFNQVRIPRENLLNKTGDVTPEGVYVSPIKDAKKRFGISLGALSNGRIGLTYFSYVFMNMALTIAVRYAAVRKQFGPDNAPEQPIIEYQSHQYRLMPRLALSYLWKNYSFSLFNDLINFYIGIWSGDVSERQAIFGKEIHALSSVSKPYASWMAQECIQECREACGGHGYLKASRFSYLRNTNDPIQTFEGDNNVLIQQT</sequence>
<dbReference type="Gene3D" id="2.40.110.10">
    <property type="entry name" value="Butyryl-CoA Dehydrogenase, subunit A, domain 2"/>
    <property type="match status" value="1"/>
</dbReference>
<dbReference type="AlphaFoldDB" id="A0A814L5X7"/>
<evidence type="ECO:0000256" key="6">
    <source>
        <dbReference type="ARBA" id="ARBA00022630"/>
    </source>
</evidence>
<dbReference type="OrthoDB" id="538336at2759"/>
<dbReference type="InterPro" id="IPR036250">
    <property type="entry name" value="AcylCo_DH-like_C"/>
</dbReference>
<evidence type="ECO:0000259" key="13">
    <source>
        <dbReference type="Pfam" id="PF22924"/>
    </source>
</evidence>
<dbReference type="Pfam" id="PF02770">
    <property type="entry name" value="Acyl-CoA_dh_M"/>
    <property type="match status" value="1"/>
</dbReference>
<evidence type="ECO:0000259" key="12">
    <source>
        <dbReference type="Pfam" id="PF02770"/>
    </source>
</evidence>
<dbReference type="Gene3D" id="1.20.140.10">
    <property type="entry name" value="Butyryl-CoA Dehydrogenase, subunit A, domain 3"/>
    <property type="match status" value="1"/>
</dbReference>